<dbReference type="KEGG" id="lck:HN018_06745"/>
<keyword evidence="2" id="KW-1185">Reference proteome</keyword>
<dbReference type="RefSeq" id="WP_171834762.1">
    <property type="nucleotide sequence ID" value="NZ_CP053708.1"/>
</dbReference>
<dbReference type="GO" id="GO:0003677">
    <property type="term" value="F:DNA binding"/>
    <property type="evidence" value="ECO:0007669"/>
    <property type="project" value="InterPro"/>
</dbReference>
<evidence type="ECO:0000313" key="2">
    <source>
        <dbReference type="Proteomes" id="UP000500767"/>
    </source>
</evidence>
<dbReference type="Gene3D" id="1.10.260.40">
    <property type="entry name" value="lambda repressor-like DNA-binding domains"/>
    <property type="match status" value="1"/>
</dbReference>
<protein>
    <submittedName>
        <fullName evidence="1">Uncharacterized protein</fullName>
    </submittedName>
</protein>
<reference evidence="1 2" key="1">
    <citation type="journal article" date="2014" name="World J. Microbiol. Biotechnol.">
        <title>Biodiversity and physiological characteristics of Antarctic and Arctic lichens-associated bacteria.</title>
        <authorList>
            <person name="Lee Y.M."/>
            <person name="Kim E.H."/>
            <person name="Lee H.K."/>
            <person name="Hong S.G."/>
        </authorList>
    </citation>
    <scope>NUCLEOTIDE SEQUENCE [LARGE SCALE GENOMIC DNA]</scope>
    <source>
        <strain evidence="1 2">PAMC 26569</strain>
    </source>
</reference>
<gene>
    <name evidence="1" type="ORF">HN018_06745</name>
</gene>
<sequence>MLVKSSDRPQGRIEMTVRGIPASGACEQERYAHWLDLEEELEKHHAPEALTSALFDLVMGKSARTLDRVGVIGTINTAVKSLGSQAAFAKAAHVSQPHLSLMLSGQRDFNDQVLIAAGIRRYRVDIERFDLIEQQAHHG</sequence>
<dbReference type="AlphaFoldDB" id="A0A6M8HNA4"/>
<evidence type="ECO:0000313" key="1">
    <source>
        <dbReference type="EMBL" id="QKE89775.1"/>
    </source>
</evidence>
<dbReference type="InterPro" id="IPR010982">
    <property type="entry name" value="Lambda_DNA-bd_dom_sf"/>
</dbReference>
<proteinExistence type="predicted"/>
<dbReference type="EMBL" id="CP053708">
    <property type="protein sequence ID" value="QKE89775.1"/>
    <property type="molecule type" value="Genomic_DNA"/>
</dbReference>
<accession>A0A6M8HNA4</accession>
<name>A0A6M8HNA4_9PROT</name>
<dbReference type="Proteomes" id="UP000500767">
    <property type="component" value="Chromosome"/>
</dbReference>
<organism evidence="1 2">
    <name type="scientific">Lichenicola cladoniae</name>
    <dbReference type="NCBI Taxonomy" id="1484109"/>
    <lineage>
        <taxon>Bacteria</taxon>
        <taxon>Pseudomonadati</taxon>
        <taxon>Pseudomonadota</taxon>
        <taxon>Alphaproteobacteria</taxon>
        <taxon>Acetobacterales</taxon>
        <taxon>Acetobacteraceae</taxon>
        <taxon>Lichenicola</taxon>
    </lineage>
</organism>